<protein>
    <recommendedName>
        <fullName evidence="1">KIB1-4 beta-propeller domain-containing protein</fullName>
    </recommendedName>
</protein>
<name>A0A7J7LEZ1_9MAGN</name>
<evidence type="ECO:0000313" key="3">
    <source>
        <dbReference type="Proteomes" id="UP000541444"/>
    </source>
</evidence>
<sequence length="286" mass="32255">MDPVTKCWVGVKTLCGQMIFLGFSSAVSVSVSNYLSCKPNCIYYASKDKVSDRRGMQVFNVEDGSLVANHIKEQKMFVSPCIWIQPTLQQRSKISTEPTGIFTRLQKVPSIALDVGNVTQIFMKFFLLAKAHERIIQDRKRQVILLNAQAGSLTAQLDKYMMKVNKKFLSTFIEEFSKINMQKEWSLADALDVQKILENLSDPPEKFKIIISNLIAAVNEGLIHLKLVENVEQEYMKLSVEQSRQGDNVDSVQLKVEEEMRAAAICFGKAKETIAHASDIGISIRK</sequence>
<dbReference type="EMBL" id="JACGCM010002329">
    <property type="protein sequence ID" value="KAF6141236.1"/>
    <property type="molecule type" value="Genomic_DNA"/>
</dbReference>
<keyword evidence="3" id="KW-1185">Reference proteome</keyword>
<dbReference type="Proteomes" id="UP000541444">
    <property type="component" value="Unassembled WGS sequence"/>
</dbReference>
<comment type="caution">
    <text evidence="2">The sequence shown here is derived from an EMBL/GenBank/DDBJ whole genome shotgun (WGS) entry which is preliminary data.</text>
</comment>
<evidence type="ECO:0000313" key="2">
    <source>
        <dbReference type="EMBL" id="KAF6141236.1"/>
    </source>
</evidence>
<dbReference type="Pfam" id="PF03478">
    <property type="entry name" value="Beta-prop_KIB1-4"/>
    <property type="match status" value="1"/>
</dbReference>
<evidence type="ECO:0000259" key="1">
    <source>
        <dbReference type="Pfam" id="PF03478"/>
    </source>
</evidence>
<dbReference type="InterPro" id="IPR005174">
    <property type="entry name" value="KIB1-4_b-propeller"/>
</dbReference>
<organism evidence="2 3">
    <name type="scientific">Kingdonia uniflora</name>
    <dbReference type="NCBI Taxonomy" id="39325"/>
    <lineage>
        <taxon>Eukaryota</taxon>
        <taxon>Viridiplantae</taxon>
        <taxon>Streptophyta</taxon>
        <taxon>Embryophyta</taxon>
        <taxon>Tracheophyta</taxon>
        <taxon>Spermatophyta</taxon>
        <taxon>Magnoliopsida</taxon>
        <taxon>Ranunculales</taxon>
        <taxon>Circaeasteraceae</taxon>
        <taxon>Kingdonia</taxon>
    </lineage>
</organism>
<proteinExistence type="predicted"/>
<gene>
    <name evidence="2" type="ORF">GIB67_024320</name>
</gene>
<accession>A0A7J7LEZ1</accession>
<feature type="domain" description="KIB1-4 beta-propeller" evidence="1">
    <location>
        <begin position="1"/>
        <end position="60"/>
    </location>
</feature>
<dbReference type="AlphaFoldDB" id="A0A7J7LEZ1"/>
<reference evidence="2 3" key="1">
    <citation type="journal article" date="2020" name="IScience">
        <title>Genome Sequencing of the Endangered Kingdonia uniflora (Circaeasteraceae, Ranunculales) Reveals Potential Mechanisms of Evolutionary Specialization.</title>
        <authorList>
            <person name="Sun Y."/>
            <person name="Deng T."/>
            <person name="Zhang A."/>
            <person name="Moore M.J."/>
            <person name="Landis J.B."/>
            <person name="Lin N."/>
            <person name="Zhang H."/>
            <person name="Zhang X."/>
            <person name="Huang J."/>
            <person name="Zhang X."/>
            <person name="Sun H."/>
            <person name="Wang H."/>
        </authorList>
    </citation>
    <scope>NUCLEOTIDE SEQUENCE [LARGE SCALE GENOMIC DNA]</scope>
    <source>
        <strain evidence="2">TB1705</strain>
        <tissue evidence="2">Leaf</tissue>
    </source>
</reference>